<gene>
    <name evidence="3" type="ORF">ACFFI0_24600</name>
</gene>
<keyword evidence="4" id="KW-1185">Reference proteome</keyword>
<dbReference type="RefSeq" id="WP_130856876.1">
    <property type="nucleotide sequence ID" value="NZ_JBHLWO010000007.1"/>
</dbReference>
<feature type="domain" description="DUF3857" evidence="2">
    <location>
        <begin position="59"/>
        <end position="214"/>
    </location>
</feature>
<proteinExistence type="predicted"/>
<comment type="caution">
    <text evidence="3">The sequence shown here is derived from an EMBL/GenBank/DDBJ whole genome shotgun (WGS) entry which is preliminary data.</text>
</comment>
<reference evidence="3 4" key="1">
    <citation type="submission" date="2024-09" db="EMBL/GenBank/DDBJ databases">
        <authorList>
            <person name="Sun Q."/>
            <person name="Mori K."/>
        </authorList>
    </citation>
    <scope>NUCLEOTIDE SEQUENCE [LARGE SCALE GENOMIC DNA]</scope>
    <source>
        <strain evidence="3 4">CCM 7765</strain>
    </source>
</reference>
<protein>
    <submittedName>
        <fullName evidence="3">DUF3857 domain-containing protein</fullName>
    </submittedName>
</protein>
<dbReference type="EMBL" id="JBHLWO010000007">
    <property type="protein sequence ID" value="MFC0321521.1"/>
    <property type="molecule type" value="Genomic_DNA"/>
</dbReference>
<keyword evidence="1" id="KW-0732">Signal</keyword>
<dbReference type="Gene3D" id="2.60.40.3140">
    <property type="match status" value="1"/>
</dbReference>
<name>A0ABV6HS07_9SPHI</name>
<dbReference type="Gene3D" id="3.10.620.30">
    <property type="match status" value="1"/>
</dbReference>
<evidence type="ECO:0000313" key="3">
    <source>
        <dbReference type="EMBL" id="MFC0321521.1"/>
    </source>
</evidence>
<sequence>MLNRYYACILFLFSVVQSIAQDRFPVDEIPQKLTERANAVVRDQQWTVNIRSSDDVILHVKQVLTILNRAGLEHARLAILYDKSTQIKSISGILQDHSGEVIKKISVKDFIDESAVSHFSLFEDNRVKHFLPNAMQYPFTVSYEYELKLKQNLVIPDWVPKPSRDLSIEQSSYTLRCGLSDGINIKEINFEGQKLEEKNDKQRIYTWTVRGIPASKNEPLSPPKEKYQIRVKVAAEQFYYYSKKGAYSNWEELGGWVFTNLLAERQKPTPQMVGKVHALTMNIHDDIDKVRVLYRYLQEKMRYVSVQIGIGGFQPMAASQVEQLGYGDCKALVNYMQSLLSIVNIPSYYCVVNAGDIKRDMDENFASMDQGNHVILAVPLKKDTIWLECTSQKTPFGFLGSFTDDRIVFACTEKGGKLMRTPKVSTEESLQKRHGQFRLSEGGDIDGLLSTSFYGNQFDNQLAMLGLPLQEQDKRLKELYAVDNITFKDINYKEDNRLSPQLIEQLSIVIQKYAPKSGTRIYLIPNVFNRKSSIPITHERKMPFFINRGYRDVDSLVFALPESYVIDLKPADVQLDTEFGSFSMKLYLKGNNLVFYRQLILREGLFAPEKYATFAQFINTIYQTDLSKVVFLRRL</sequence>
<evidence type="ECO:0000259" key="2">
    <source>
        <dbReference type="Pfam" id="PF12969"/>
    </source>
</evidence>
<organism evidence="3 4">
    <name type="scientific">Olivibacter oleidegradans</name>
    <dbReference type="NCBI Taxonomy" id="760123"/>
    <lineage>
        <taxon>Bacteria</taxon>
        <taxon>Pseudomonadati</taxon>
        <taxon>Bacteroidota</taxon>
        <taxon>Sphingobacteriia</taxon>
        <taxon>Sphingobacteriales</taxon>
        <taxon>Sphingobacteriaceae</taxon>
        <taxon>Olivibacter</taxon>
    </lineage>
</organism>
<dbReference type="Pfam" id="PF12969">
    <property type="entry name" value="DUF3857"/>
    <property type="match status" value="1"/>
</dbReference>
<dbReference type="SUPFAM" id="SSF54001">
    <property type="entry name" value="Cysteine proteinases"/>
    <property type="match status" value="1"/>
</dbReference>
<dbReference type="InterPro" id="IPR024618">
    <property type="entry name" value="DUF3857"/>
</dbReference>
<evidence type="ECO:0000256" key="1">
    <source>
        <dbReference type="SAM" id="SignalP"/>
    </source>
</evidence>
<feature type="chain" id="PRO_5046358620" evidence="1">
    <location>
        <begin position="21"/>
        <end position="635"/>
    </location>
</feature>
<accession>A0ABV6HS07</accession>
<dbReference type="InterPro" id="IPR038765">
    <property type="entry name" value="Papain-like_cys_pep_sf"/>
</dbReference>
<feature type="signal peptide" evidence="1">
    <location>
        <begin position="1"/>
        <end position="20"/>
    </location>
</feature>
<evidence type="ECO:0000313" key="4">
    <source>
        <dbReference type="Proteomes" id="UP001589774"/>
    </source>
</evidence>
<dbReference type="Proteomes" id="UP001589774">
    <property type="component" value="Unassembled WGS sequence"/>
</dbReference>
<dbReference type="Gene3D" id="2.60.120.1130">
    <property type="match status" value="1"/>
</dbReference>